<evidence type="ECO:0000313" key="2">
    <source>
        <dbReference type="EMBL" id="KAB2043016.1"/>
    </source>
</evidence>
<organism evidence="2 3">
    <name type="scientific">Gossypium barbadense</name>
    <name type="common">Sea Island cotton</name>
    <name type="synonym">Hibiscus barbadensis</name>
    <dbReference type="NCBI Taxonomy" id="3634"/>
    <lineage>
        <taxon>Eukaryota</taxon>
        <taxon>Viridiplantae</taxon>
        <taxon>Streptophyta</taxon>
        <taxon>Embryophyta</taxon>
        <taxon>Tracheophyta</taxon>
        <taxon>Spermatophyta</taxon>
        <taxon>Magnoliopsida</taxon>
        <taxon>eudicotyledons</taxon>
        <taxon>Gunneridae</taxon>
        <taxon>Pentapetalae</taxon>
        <taxon>rosids</taxon>
        <taxon>malvids</taxon>
        <taxon>Malvales</taxon>
        <taxon>Malvaceae</taxon>
        <taxon>Malvoideae</taxon>
        <taxon>Gossypium</taxon>
    </lineage>
</organism>
<keyword evidence="3" id="KW-1185">Reference proteome</keyword>
<dbReference type="PANTHER" id="PTHR34569:SF12">
    <property type="entry name" value="TRANSMEMBRANE PROTEIN"/>
    <property type="match status" value="1"/>
</dbReference>
<dbReference type="Proteomes" id="UP000327439">
    <property type="component" value="Chromosome D02"/>
</dbReference>
<name>A0A5J5SHU0_GOSBA</name>
<protein>
    <submittedName>
        <fullName evidence="2">Uncharacterized protein</fullName>
    </submittedName>
</protein>
<dbReference type="EMBL" id="CM018216">
    <property type="protein sequence ID" value="KAB2043016.1"/>
    <property type="molecule type" value="Genomic_DNA"/>
</dbReference>
<dbReference type="PROSITE" id="PS51257">
    <property type="entry name" value="PROKAR_LIPOPROTEIN"/>
    <property type="match status" value="1"/>
</dbReference>
<evidence type="ECO:0000256" key="1">
    <source>
        <dbReference type="SAM" id="MobiDB-lite"/>
    </source>
</evidence>
<gene>
    <name evidence="2" type="ORF">ES319_D02G259600v1</name>
</gene>
<proteinExistence type="predicted"/>
<accession>A0A5J5SHU0</accession>
<dbReference type="PANTHER" id="PTHR34569">
    <property type="entry name" value="EXPRESSED PROTEIN"/>
    <property type="match status" value="1"/>
</dbReference>
<sequence>MDIPRIEKPKKNLDHPSINSHSPAFLLHNNGFSSCLDIEMIAVKSVSYISLKDLMPAASSSSQSSPPQQAAAAVSSPIKSSNSSWNEIPIKNPLVKQAALAYLQPMSSQPPAGEKGLLEKIKDKCCGECGCVSWIYDVAWRNIKEVFWGIREDFNGDYYDDDEDDDKVEV</sequence>
<feature type="region of interest" description="Disordered" evidence="1">
    <location>
        <begin position="59"/>
        <end position="83"/>
    </location>
</feature>
<dbReference type="OrthoDB" id="682663at2759"/>
<evidence type="ECO:0000313" key="3">
    <source>
        <dbReference type="Proteomes" id="UP000327439"/>
    </source>
</evidence>
<dbReference type="AlphaFoldDB" id="A0A5J5SHU0"/>
<reference evidence="3" key="1">
    <citation type="journal article" date="2020" name="Nat. Genet.">
        <title>Genomic diversifications of five Gossypium allopolyploid species and their impact on cotton improvement.</title>
        <authorList>
            <person name="Chen Z.J."/>
            <person name="Sreedasyam A."/>
            <person name="Ando A."/>
            <person name="Song Q."/>
            <person name="De Santiago L.M."/>
            <person name="Hulse-Kemp A.M."/>
            <person name="Ding M."/>
            <person name="Ye W."/>
            <person name="Kirkbride R.C."/>
            <person name="Jenkins J."/>
            <person name="Plott C."/>
            <person name="Lovell J."/>
            <person name="Lin Y.M."/>
            <person name="Vaughn R."/>
            <person name="Liu B."/>
            <person name="Simpson S."/>
            <person name="Scheffler B.E."/>
            <person name="Wen L."/>
            <person name="Saski C.A."/>
            <person name="Grover C.E."/>
            <person name="Hu G."/>
            <person name="Conover J.L."/>
            <person name="Carlson J.W."/>
            <person name="Shu S."/>
            <person name="Boston L.B."/>
            <person name="Williams M."/>
            <person name="Peterson D.G."/>
            <person name="McGee K."/>
            <person name="Jones D.C."/>
            <person name="Wendel J.F."/>
            <person name="Stelly D.M."/>
            <person name="Grimwood J."/>
            <person name="Schmutz J."/>
        </authorList>
    </citation>
    <scope>NUCLEOTIDE SEQUENCE [LARGE SCALE GENOMIC DNA]</scope>
    <source>
        <strain evidence="3">cv. 3-79</strain>
    </source>
</reference>